<name>A0A1A7XCX6_9TELE</name>
<organism evidence="1">
    <name type="scientific">Iconisemion striatum</name>
    <dbReference type="NCBI Taxonomy" id="60296"/>
    <lineage>
        <taxon>Eukaryota</taxon>
        <taxon>Metazoa</taxon>
        <taxon>Chordata</taxon>
        <taxon>Craniata</taxon>
        <taxon>Vertebrata</taxon>
        <taxon>Euteleostomi</taxon>
        <taxon>Actinopterygii</taxon>
        <taxon>Neopterygii</taxon>
        <taxon>Teleostei</taxon>
        <taxon>Neoteleostei</taxon>
        <taxon>Acanthomorphata</taxon>
        <taxon>Ovalentaria</taxon>
        <taxon>Atherinomorphae</taxon>
        <taxon>Cyprinodontiformes</taxon>
        <taxon>Nothobranchiidae</taxon>
        <taxon>Iconisemion</taxon>
    </lineage>
</organism>
<reference evidence="1" key="1">
    <citation type="submission" date="2016-05" db="EMBL/GenBank/DDBJ databases">
        <authorList>
            <person name="Lavstsen T."/>
            <person name="Jespersen J.S."/>
        </authorList>
    </citation>
    <scope>NUCLEOTIDE SEQUENCE</scope>
    <source>
        <tissue evidence="1">Brain</tissue>
    </source>
</reference>
<feature type="non-terminal residue" evidence="1">
    <location>
        <position position="1"/>
    </location>
</feature>
<dbReference type="EMBL" id="HADW01014551">
    <property type="protein sequence ID" value="SBP15951.1"/>
    <property type="molecule type" value="Transcribed_RNA"/>
</dbReference>
<dbReference type="AlphaFoldDB" id="A0A1A7XCX6"/>
<sequence>IRTLIENTFLHFTPKIFESTIAQFGNTVAFPCKSCRFESRGVSIFSLCICGFSSGTPVSTYRSKTCMVG</sequence>
<gene>
    <name evidence="1" type="primary">RNF223</name>
</gene>
<accession>A0A1A7XCX6</accession>
<proteinExistence type="predicted"/>
<evidence type="ECO:0000313" key="1">
    <source>
        <dbReference type="EMBL" id="SBP15951.1"/>
    </source>
</evidence>
<reference evidence="1" key="2">
    <citation type="submission" date="2016-06" db="EMBL/GenBank/DDBJ databases">
        <title>The genome of a short-lived fish provides insights into sex chromosome evolution and the genetic control of aging.</title>
        <authorList>
            <person name="Reichwald K."/>
            <person name="Felder M."/>
            <person name="Petzold A."/>
            <person name="Koch P."/>
            <person name="Groth M."/>
            <person name="Platzer M."/>
        </authorList>
    </citation>
    <scope>NUCLEOTIDE SEQUENCE</scope>
    <source>
        <tissue evidence="1">Brain</tissue>
    </source>
</reference>
<protein>
    <submittedName>
        <fullName evidence="1">Ring finger protein 223</fullName>
    </submittedName>
</protein>